<dbReference type="OrthoDB" id="7410657at2"/>
<evidence type="ECO:0000313" key="3">
    <source>
        <dbReference type="Proteomes" id="UP000432727"/>
    </source>
</evidence>
<protein>
    <submittedName>
        <fullName evidence="2">Uncharacterized protein</fullName>
    </submittedName>
</protein>
<evidence type="ECO:0000256" key="1">
    <source>
        <dbReference type="SAM" id="Phobius"/>
    </source>
</evidence>
<accession>A0A6I4TJS4</accession>
<sequence>MQRLTPYLFFTLAVAGLAWVAIRGDAGFDDEVDPLTAVIVVAGVFLAAHALRHLAARLFRKTNGKD</sequence>
<organism evidence="2 3">
    <name type="scientific">Qipengyuania aquimaris</name>
    <dbReference type="NCBI Taxonomy" id="255984"/>
    <lineage>
        <taxon>Bacteria</taxon>
        <taxon>Pseudomonadati</taxon>
        <taxon>Pseudomonadota</taxon>
        <taxon>Alphaproteobacteria</taxon>
        <taxon>Sphingomonadales</taxon>
        <taxon>Erythrobacteraceae</taxon>
        <taxon>Qipengyuania</taxon>
    </lineage>
</organism>
<keyword evidence="1" id="KW-0812">Transmembrane</keyword>
<proteinExistence type="predicted"/>
<dbReference type="Proteomes" id="UP000432727">
    <property type="component" value="Unassembled WGS sequence"/>
</dbReference>
<dbReference type="EMBL" id="WTYI01000001">
    <property type="protein sequence ID" value="MXO96154.1"/>
    <property type="molecule type" value="Genomic_DNA"/>
</dbReference>
<dbReference type="AlphaFoldDB" id="A0A6I4TJS4"/>
<evidence type="ECO:0000313" key="2">
    <source>
        <dbReference type="EMBL" id="MXO96154.1"/>
    </source>
</evidence>
<keyword evidence="1" id="KW-0472">Membrane</keyword>
<reference evidence="2 3" key="1">
    <citation type="submission" date="2019-12" db="EMBL/GenBank/DDBJ databases">
        <title>Genomic-based taxomic classification of the family Erythrobacteraceae.</title>
        <authorList>
            <person name="Xu L."/>
        </authorList>
    </citation>
    <scope>NUCLEOTIDE SEQUENCE [LARGE SCALE GENOMIC DNA]</scope>
    <source>
        <strain evidence="2 3">JCM 12189</strain>
    </source>
</reference>
<keyword evidence="1" id="KW-1133">Transmembrane helix</keyword>
<dbReference type="RefSeq" id="WP_160595303.1">
    <property type="nucleotide sequence ID" value="NZ_WTYI01000001.1"/>
</dbReference>
<name>A0A6I4TJS4_9SPHN</name>
<keyword evidence="3" id="KW-1185">Reference proteome</keyword>
<comment type="caution">
    <text evidence="2">The sequence shown here is derived from an EMBL/GenBank/DDBJ whole genome shotgun (WGS) entry which is preliminary data.</text>
</comment>
<feature type="transmembrane region" description="Helical" evidence="1">
    <location>
        <begin position="34"/>
        <end position="51"/>
    </location>
</feature>
<gene>
    <name evidence="2" type="ORF">GRI34_06945</name>
</gene>